<name>A0A8E2F0M2_9PEZI</name>
<organism evidence="1 2">
    <name type="scientific">Glonium stellatum</name>
    <dbReference type="NCBI Taxonomy" id="574774"/>
    <lineage>
        <taxon>Eukaryota</taxon>
        <taxon>Fungi</taxon>
        <taxon>Dikarya</taxon>
        <taxon>Ascomycota</taxon>
        <taxon>Pezizomycotina</taxon>
        <taxon>Dothideomycetes</taxon>
        <taxon>Pleosporomycetidae</taxon>
        <taxon>Gloniales</taxon>
        <taxon>Gloniaceae</taxon>
        <taxon>Glonium</taxon>
    </lineage>
</organism>
<dbReference type="EMBL" id="KV749662">
    <property type="protein sequence ID" value="OCL08395.1"/>
    <property type="molecule type" value="Genomic_DNA"/>
</dbReference>
<accession>A0A8E2F0M2</accession>
<proteinExistence type="predicted"/>
<keyword evidence="2" id="KW-1185">Reference proteome</keyword>
<evidence type="ECO:0000313" key="2">
    <source>
        <dbReference type="Proteomes" id="UP000250140"/>
    </source>
</evidence>
<dbReference type="Proteomes" id="UP000250140">
    <property type="component" value="Unassembled WGS sequence"/>
</dbReference>
<reference evidence="1 2" key="1">
    <citation type="journal article" date="2016" name="Nat. Commun.">
        <title>Ectomycorrhizal ecology is imprinted in the genome of the dominant symbiotic fungus Cenococcum geophilum.</title>
        <authorList>
            <consortium name="DOE Joint Genome Institute"/>
            <person name="Peter M."/>
            <person name="Kohler A."/>
            <person name="Ohm R.A."/>
            <person name="Kuo A."/>
            <person name="Krutzmann J."/>
            <person name="Morin E."/>
            <person name="Arend M."/>
            <person name="Barry K.W."/>
            <person name="Binder M."/>
            <person name="Choi C."/>
            <person name="Clum A."/>
            <person name="Copeland A."/>
            <person name="Grisel N."/>
            <person name="Haridas S."/>
            <person name="Kipfer T."/>
            <person name="LaButti K."/>
            <person name="Lindquist E."/>
            <person name="Lipzen A."/>
            <person name="Maire R."/>
            <person name="Meier B."/>
            <person name="Mihaltcheva S."/>
            <person name="Molinier V."/>
            <person name="Murat C."/>
            <person name="Poggeler S."/>
            <person name="Quandt C.A."/>
            <person name="Sperisen C."/>
            <person name="Tritt A."/>
            <person name="Tisserant E."/>
            <person name="Crous P.W."/>
            <person name="Henrissat B."/>
            <person name="Nehls U."/>
            <person name="Egli S."/>
            <person name="Spatafora J.W."/>
            <person name="Grigoriev I.V."/>
            <person name="Martin F.M."/>
        </authorList>
    </citation>
    <scope>NUCLEOTIDE SEQUENCE [LARGE SCALE GENOMIC DNA]</scope>
    <source>
        <strain evidence="1 2">CBS 207.34</strain>
    </source>
</reference>
<dbReference type="AlphaFoldDB" id="A0A8E2F0M2"/>
<evidence type="ECO:0000313" key="1">
    <source>
        <dbReference type="EMBL" id="OCL08395.1"/>
    </source>
</evidence>
<sequence length="369" mass="40569">MSVGIPNHEHTNSRAYPLPAVHHSHHAQANQSLPTNSVEVYQEFPGYSFTQEQALNFPPQSGTLDQPLPGIQPLLWFPPSVGPEYWEKLAPLSTICQNVTSQTAESLPTRDSTMMNFSSERSRVIENQCWKKTELHRPSTTPTKTAPCDNGYVWPSSCYAGAIHDLNDISQPPSVCSEADQLVPASSAFKAGIAEEHDNLSRLLRNIPSQPVVCNGSDQDSDDATPSALTILSTCQADASAKSPLDSSKEPEDFHESIECNTNNSCMEDPLFVDYDTCFGMGAPHNSEDMATDVEFKIRGNWTTVHYKDSMEYSGLLDHNTSLALVKLAQVQSVTLAATIPIQNTNRSMRSKCELSSNYKLQIVVYGLS</sequence>
<protein>
    <submittedName>
        <fullName evidence="1">Uncharacterized protein</fullName>
    </submittedName>
</protein>
<gene>
    <name evidence="1" type="ORF">AOQ84DRAFT_388886</name>
</gene>